<evidence type="ECO:0000313" key="5">
    <source>
        <dbReference type="Proteomes" id="UP001153365"/>
    </source>
</evidence>
<feature type="compositionally biased region" description="Polar residues" evidence="1">
    <location>
        <begin position="402"/>
        <end position="418"/>
    </location>
</feature>
<feature type="region of interest" description="Disordered" evidence="1">
    <location>
        <begin position="360"/>
        <end position="430"/>
    </location>
</feature>
<feature type="compositionally biased region" description="Polar residues" evidence="1">
    <location>
        <begin position="624"/>
        <end position="654"/>
    </location>
</feature>
<feature type="compositionally biased region" description="Low complexity" evidence="1">
    <location>
        <begin position="364"/>
        <end position="375"/>
    </location>
</feature>
<sequence>MSDCVSCNTPPEPCNCKSDQTCVQTPRNCTTCPQNICIGGSSLDQTNESPSINLAGTIGGAVGGTAAGIIIITVIYLFIKRSRSNTRNRTNSNKRYPLNIDKHSEHLSLSAFLSFIIPSRSHQNNNNSNSCCNASIKNSRTGNSFKELSKNRSSNTHSTIYLPNSIKHQSPTSARLPPIDSPNSSSSLNHNLNQISKTSSHQLNKDHNLNKRLSAHLMDVLDPELIKFNLSTPTSTEDPFSDPKIISPSTSPHMNVIISQVNDSDLPLASNRLSNQNLIPIAYIPPNSKSLSIGDVEDRDGLGNSSPSPTGTMSSIDHYNHHHQPGNDQRSLLSDIIETIDNHQSTVATVGIRSSFLASPLQTPSSINSSNPSNSCYFNSKKPVRPPRAPDLDLRLPPPVASSLSNSPQTSKSSNNRLSGLHHHESSERQDFASKFSIDSSVLNGTVGNNESSLDRWVRPASMSIPVSPLNSRQNIGSVDGMPSGARLSLDSIVTPSSHSHLLPPVPPPIPTPSSNSNAVELGSSSSVRPISSASDLTRASHLSSILDPAMIVTPVTLVRTASGKQAAVQRVALRGQEKARVVRLANKPNSSSNSSAAVATTSSSLVPGRVTVGSSSSSIASSLDVNRNSSSDLLSPSTPGMGRSDQNPTRLSGLSSAATVGFMKDRSEFNSGNGNEQQLSPSVMTIGSFDYEKSGGKAETGLTVTVENPFADPKACDENNSSDQELTPRTASAYSTTERSRENGEVHESREIRSSESKSELSELLERRKTQRSSFGGSSSFEGSIMEDEEVQFATVLGRSTNLESEVSPQHRHLRSIGRDRTISLSSMIDDEMFKVELSRRGGGVGSGNAEEEEVPPIPAAYRPFAGQKGGSSVNGRLSVPSTTYSADENGRLSINSSIVNNNSNRRSSSNNGGNHISGGNFNEDSNIHRLSSTSSVSDSCGSVLEGIPFNIRLHSEDNDDMFGFEMK</sequence>
<feature type="region of interest" description="Disordered" evidence="1">
    <location>
        <begin position="712"/>
        <end position="784"/>
    </location>
</feature>
<protein>
    <submittedName>
        <fullName evidence="4">Expressed protein</fullName>
    </submittedName>
</protein>
<dbReference type="EMBL" id="CALTRL010006076">
    <property type="protein sequence ID" value="CAH7689440.1"/>
    <property type="molecule type" value="Genomic_DNA"/>
</dbReference>
<feature type="compositionally biased region" description="Basic and acidic residues" evidence="1">
    <location>
        <begin position="739"/>
        <end position="769"/>
    </location>
</feature>
<gene>
    <name evidence="4" type="ORF">PPACK8108_LOCUS24517</name>
</gene>
<dbReference type="InterPro" id="IPR018571">
    <property type="entry name" value="Membrane_anchor_Opy2_N"/>
</dbReference>
<evidence type="ECO:0000313" key="4">
    <source>
        <dbReference type="EMBL" id="CAH7689440.1"/>
    </source>
</evidence>
<feature type="compositionally biased region" description="Polar residues" evidence="1">
    <location>
        <begin position="143"/>
        <end position="173"/>
    </location>
</feature>
<organism evidence="4 5">
    <name type="scientific">Phakopsora pachyrhizi</name>
    <name type="common">Asian soybean rust disease fungus</name>
    <dbReference type="NCBI Taxonomy" id="170000"/>
    <lineage>
        <taxon>Eukaryota</taxon>
        <taxon>Fungi</taxon>
        <taxon>Dikarya</taxon>
        <taxon>Basidiomycota</taxon>
        <taxon>Pucciniomycotina</taxon>
        <taxon>Pucciniomycetes</taxon>
        <taxon>Pucciniales</taxon>
        <taxon>Phakopsoraceae</taxon>
        <taxon>Phakopsora</taxon>
    </lineage>
</organism>
<keyword evidence="2" id="KW-0472">Membrane</keyword>
<feature type="region of interest" description="Disordered" evidence="1">
    <location>
        <begin position="896"/>
        <end position="922"/>
    </location>
</feature>
<name>A0AAV0BQR4_PHAPC</name>
<keyword evidence="2" id="KW-1133">Transmembrane helix</keyword>
<feature type="region of interest" description="Disordered" evidence="1">
    <location>
        <begin position="289"/>
        <end position="329"/>
    </location>
</feature>
<dbReference type="AlphaFoldDB" id="A0AAV0BQR4"/>
<feature type="compositionally biased region" description="Low complexity" evidence="1">
    <location>
        <begin position="176"/>
        <end position="191"/>
    </location>
</feature>
<reference evidence="4" key="1">
    <citation type="submission" date="2022-06" db="EMBL/GenBank/DDBJ databases">
        <authorList>
            <consortium name="SYNGENTA / RWTH Aachen University"/>
        </authorList>
    </citation>
    <scope>NUCLEOTIDE SEQUENCE</scope>
</reference>
<feature type="compositionally biased region" description="Low complexity" evidence="1">
    <location>
        <begin position="590"/>
        <end position="605"/>
    </location>
</feature>
<feature type="transmembrane region" description="Helical" evidence="2">
    <location>
        <begin position="58"/>
        <end position="79"/>
    </location>
</feature>
<feature type="compositionally biased region" description="Low complexity" evidence="1">
    <location>
        <begin position="774"/>
        <end position="784"/>
    </location>
</feature>
<feature type="domain" description="Membrane anchor Opy2 N-terminal" evidence="3">
    <location>
        <begin position="4"/>
        <end position="37"/>
    </location>
</feature>
<evidence type="ECO:0000256" key="1">
    <source>
        <dbReference type="SAM" id="MobiDB-lite"/>
    </source>
</evidence>
<comment type="caution">
    <text evidence="4">The sequence shown here is derived from an EMBL/GenBank/DDBJ whole genome shotgun (WGS) entry which is preliminary data.</text>
</comment>
<keyword evidence="5" id="KW-1185">Reference proteome</keyword>
<accession>A0AAV0BQR4</accession>
<dbReference type="Pfam" id="PF09463">
    <property type="entry name" value="Opy2"/>
    <property type="match status" value="1"/>
</dbReference>
<feature type="region of interest" description="Disordered" evidence="1">
    <location>
        <begin position="586"/>
        <end position="654"/>
    </location>
</feature>
<evidence type="ECO:0000256" key="2">
    <source>
        <dbReference type="SAM" id="Phobius"/>
    </source>
</evidence>
<feature type="compositionally biased region" description="Polar residues" evidence="1">
    <location>
        <begin position="719"/>
        <end position="738"/>
    </location>
</feature>
<evidence type="ECO:0000259" key="3">
    <source>
        <dbReference type="Pfam" id="PF09463"/>
    </source>
</evidence>
<keyword evidence="2" id="KW-0812">Transmembrane</keyword>
<feature type="compositionally biased region" description="Polar residues" evidence="1">
    <location>
        <begin position="303"/>
        <end position="317"/>
    </location>
</feature>
<proteinExistence type="predicted"/>
<dbReference type="Proteomes" id="UP001153365">
    <property type="component" value="Unassembled WGS sequence"/>
</dbReference>
<feature type="region of interest" description="Disordered" evidence="1">
    <location>
        <begin position="143"/>
        <end position="191"/>
    </location>
</feature>